<evidence type="ECO:0000313" key="1">
    <source>
        <dbReference type="EMBL" id="OXG03655.1"/>
    </source>
</evidence>
<dbReference type="OrthoDB" id="5194627at2"/>
<sequence>MTEQEKLENIIINENAYIFHNTENINISKHKIDVLFRDASVIKSSNFLLKEVKKTLTINNIEIEYSICIFKYNTKPTFIEESVENWIETKLAYLLIVEIDDYIVISRKNVSKIQDFLKQFNPLDYKVLSTLFVNEETQFEKFNLKNLNVSDKALREKSLEAIDLKENFSGLGANNFMLSSLRLKNANEKISLILNSSRINKFGKKNSIEDFCRWAEILIRQIKLHTDKDTFLSVFAEPQDYESVRDTLIPISILFTFSGLYTDFDNETISNTVIRYFDEDLILEKSFDIIKFLKNFERLSKVTYDDYYDVFKVENPTINDIELKFNEKSITLKSPKLKNVILKKSNGAEISIIDYISQSSSFIINFDNIDLVYSNRKLFKDSKLLGNIEHFMKIFVAHNELENCDSEKGLFTAGQTEFADLSIFDFVEQNFMADADYFICDDLVKEWADHIAIYDSKVIFYHSKHNTTQFSASAFQDIVGQAQKNLGNLSPQSYQLQEKRDLWNSTYNNDGVNTNINRLRKGNNIDDAINQYKASINNPHFKGEVHLVIDFISRSTLEQNLNNLKDGVPFARRSEAIQILWFISSLISSCQEVNKDVYIHCKP</sequence>
<accession>A0A227P3N1</accession>
<evidence type="ECO:0000313" key="2">
    <source>
        <dbReference type="Proteomes" id="UP000214684"/>
    </source>
</evidence>
<name>A0A227P3N1_9FLAO</name>
<reference evidence="1 2" key="1">
    <citation type="submission" date="2016-11" db="EMBL/GenBank/DDBJ databases">
        <title>Whole genomes of Flavobacteriaceae.</title>
        <authorList>
            <person name="Stine C."/>
            <person name="Li C."/>
            <person name="Tadesse D."/>
        </authorList>
    </citation>
    <scope>NUCLEOTIDE SEQUENCE [LARGE SCALE GENOMIC DNA]</scope>
    <source>
        <strain evidence="1 2">DSM 24704</strain>
    </source>
</reference>
<organism evidence="1 2">
    <name type="scientific">Flavobacterium araucananum</name>
    <dbReference type="NCBI Taxonomy" id="946678"/>
    <lineage>
        <taxon>Bacteria</taxon>
        <taxon>Pseudomonadati</taxon>
        <taxon>Bacteroidota</taxon>
        <taxon>Flavobacteriia</taxon>
        <taxon>Flavobacteriales</taxon>
        <taxon>Flavobacteriaceae</taxon>
        <taxon>Flavobacterium</taxon>
    </lineage>
</organism>
<comment type="caution">
    <text evidence="1">The sequence shown here is derived from an EMBL/GenBank/DDBJ whole genome shotgun (WGS) entry which is preliminary data.</text>
</comment>
<proteinExistence type="predicted"/>
<dbReference type="EMBL" id="MUGS01000037">
    <property type="protein sequence ID" value="OXG03655.1"/>
    <property type="molecule type" value="Genomic_DNA"/>
</dbReference>
<protein>
    <submittedName>
        <fullName evidence="1">Uncharacterized protein</fullName>
    </submittedName>
</protein>
<gene>
    <name evidence="1" type="ORF">B0A64_16845</name>
</gene>
<keyword evidence="2" id="KW-1185">Reference proteome</keyword>
<dbReference type="AlphaFoldDB" id="A0A227P3N1"/>
<dbReference type="RefSeq" id="WP_089480669.1">
    <property type="nucleotide sequence ID" value="NZ_MUGS01000037.1"/>
</dbReference>
<dbReference type="Proteomes" id="UP000214684">
    <property type="component" value="Unassembled WGS sequence"/>
</dbReference>